<feature type="compositionally biased region" description="Low complexity" evidence="1">
    <location>
        <begin position="143"/>
        <end position="154"/>
    </location>
</feature>
<proteinExistence type="predicted"/>
<accession>A0ABZ3FSK4</accession>
<sequence length="182" mass="19242">MTADVRVALFGPAADFWRGALPHRIVMENLTEGDEANVWVVNADEVPDEVPDGCHVIVFALGAAYESDLPNLWETVETPERWVPAMYAALAEGRDLVSALKIGGPTPIRLDGKDPQLKKIVTPRNVAANPNAKRGPGLRPKVAAAEEAPAAAKKAPAKKATAKKAAAKKAPAKKAAAKKTAK</sequence>
<organism evidence="2 3">
    <name type="scientific">Ammonicoccus fulvus</name>
    <dbReference type="NCBI Taxonomy" id="3138240"/>
    <lineage>
        <taxon>Bacteria</taxon>
        <taxon>Bacillati</taxon>
        <taxon>Actinomycetota</taxon>
        <taxon>Actinomycetes</taxon>
        <taxon>Propionibacteriales</taxon>
        <taxon>Propionibacteriaceae</taxon>
        <taxon>Ammonicoccus</taxon>
    </lineage>
</organism>
<dbReference type="Proteomes" id="UP001442841">
    <property type="component" value="Chromosome"/>
</dbReference>
<dbReference type="RefSeq" id="WP_425310511.1">
    <property type="nucleotide sequence ID" value="NZ_CP154795.1"/>
</dbReference>
<gene>
    <name evidence="2" type="ORF">AADG42_17720</name>
</gene>
<evidence type="ECO:0000313" key="3">
    <source>
        <dbReference type="Proteomes" id="UP001442841"/>
    </source>
</evidence>
<reference evidence="2 3" key="1">
    <citation type="submission" date="2024-04" db="EMBL/GenBank/DDBJ databases">
        <title>Isolation of an actinomycete strain from pig manure.</title>
        <authorList>
            <person name="Gong T."/>
            <person name="Yu Z."/>
            <person name="An M."/>
            <person name="Wei C."/>
            <person name="Yang W."/>
            <person name="Liu L."/>
        </authorList>
    </citation>
    <scope>NUCLEOTIDE SEQUENCE [LARGE SCALE GENOMIC DNA]</scope>
    <source>
        <strain evidence="2 3">ZF39</strain>
    </source>
</reference>
<evidence type="ECO:0000256" key="1">
    <source>
        <dbReference type="SAM" id="MobiDB-lite"/>
    </source>
</evidence>
<evidence type="ECO:0000313" key="2">
    <source>
        <dbReference type="EMBL" id="XAN09074.1"/>
    </source>
</evidence>
<feature type="compositionally biased region" description="Basic residues" evidence="1">
    <location>
        <begin position="155"/>
        <end position="182"/>
    </location>
</feature>
<keyword evidence="3" id="KW-1185">Reference proteome</keyword>
<dbReference type="EMBL" id="CP154795">
    <property type="protein sequence ID" value="XAN09074.1"/>
    <property type="molecule type" value="Genomic_DNA"/>
</dbReference>
<feature type="region of interest" description="Disordered" evidence="1">
    <location>
        <begin position="124"/>
        <end position="182"/>
    </location>
</feature>
<protein>
    <submittedName>
        <fullName evidence="2">Uncharacterized protein</fullName>
    </submittedName>
</protein>
<name>A0ABZ3FSK4_9ACTN</name>